<feature type="compositionally biased region" description="Polar residues" evidence="1">
    <location>
        <begin position="153"/>
        <end position="168"/>
    </location>
</feature>
<dbReference type="OrthoDB" id="371463at2759"/>
<gene>
    <name evidence="2" type="ORF">EJ02DRAFT_455783</name>
</gene>
<accession>A0A6A5SM67</accession>
<reference evidence="2" key="1">
    <citation type="journal article" date="2020" name="Stud. Mycol.">
        <title>101 Dothideomycetes genomes: a test case for predicting lifestyles and emergence of pathogens.</title>
        <authorList>
            <person name="Haridas S."/>
            <person name="Albert R."/>
            <person name="Binder M."/>
            <person name="Bloem J."/>
            <person name="Labutti K."/>
            <person name="Salamov A."/>
            <person name="Andreopoulos B."/>
            <person name="Baker S."/>
            <person name="Barry K."/>
            <person name="Bills G."/>
            <person name="Bluhm B."/>
            <person name="Cannon C."/>
            <person name="Castanera R."/>
            <person name="Culley D."/>
            <person name="Daum C."/>
            <person name="Ezra D."/>
            <person name="Gonzalez J."/>
            <person name="Henrissat B."/>
            <person name="Kuo A."/>
            <person name="Liang C."/>
            <person name="Lipzen A."/>
            <person name="Lutzoni F."/>
            <person name="Magnuson J."/>
            <person name="Mondo S."/>
            <person name="Nolan M."/>
            <person name="Ohm R."/>
            <person name="Pangilinan J."/>
            <person name="Park H.-J."/>
            <person name="Ramirez L."/>
            <person name="Alfaro M."/>
            <person name="Sun H."/>
            <person name="Tritt A."/>
            <person name="Yoshinaga Y."/>
            <person name="Zwiers L.-H."/>
            <person name="Turgeon B."/>
            <person name="Goodwin S."/>
            <person name="Spatafora J."/>
            <person name="Crous P."/>
            <person name="Grigoriev I."/>
        </authorList>
    </citation>
    <scope>NUCLEOTIDE SEQUENCE</scope>
    <source>
        <strain evidence="2">CBS 161.51</strain>
    </source>
</reference>
<keyword evidence="3" id="KW-1185">Reference proteome</keyword>
<organism evidence="2 3">
    <name type="scientific">Clathrospora elynae</name>
    <dbReference type="NCBI Taxonomy" id="706981"/>
    <lineage>
        <taxon>Eukaryota</taxon>
        <taxon>Fungi</taxon>
        <taxon>Dikarya</taxon>
        <taxon>Ascomycota</taxon>
        <taxon>Pezizomycotina</taxon>
        <taxon>Dothideomycetes</taxon>
        <taxon>Pleosporomycetidae</taxon>
        <taxon>Pleosporales</taxon>
        <taxon>Diademaceae</taxon>
        <taxon>Clathrospora</taxon>
    </lineage>
</organism>
<name>A0A6A5SM67_9PLEO</name>
<feature type="compositionally biased region" description="Basic and acidic residues" evidence="1">
    <location>
        <begin position="185"/>
        <end position="201"/>
    </location>
</feature>
<dbReference type="Proteomes" id="UP000800038">
    <property type="component" value="Unassembled WGS sequence"/>
</dbReference>
<sequence length="241" mass="26861">MPTWLVHGFRWPRAQIRIHIILQDLDDAAPEWLMAPATTACMAKNFREQWPEQIAQLPGLRFIEQYDPEDLTVKDQPYAYVCDIVHEVKLGVDVEDIRGAGLGEEQWAAIAELRDKVAPGEKLGWFVVVNGDVERWAPPLDEDDDTTPDASHFSPTSQRNSVGQADTIHSQEPERPSTSRSLKKWFGERLKKSKSGRDLRGEAAATPTEPVPPLPPMSPRIAMQPPKAANGKAPVSSTVSR</sequence>
<feature type="compositionally biased region" description="Pro residues" evidence="1">
    <location>
        <begin position="209"/>
        <end position="218"/>
    </location>
</feature>
<protein>
    <submittedName>
        <fullName evidence="2">Uncharacterized protein</fullName>
    </submittedName>
</protein>
<feature type="region of interest" description="Disordered" evidence="1">
    <location>
        <begin position="137"/>
        <end position="241"/>
    </location>
</feature>
<proteinExistence type="predicted"/>
<dbReference type="AlphaFoldDB" id="A0A6A5SM67"/>
<evidence type="ECO:0000313" key="3">
    <source>
        <dbReference type="Proteomes" id="UP000800038"/>
    </source>
</evidence>
<evidence type="ECO:0000313" key="2">
    <source>
        <dbReference type="EMBL" id="KAF1940734.1"/>
    </source>
</evidence>
<dbReference type="EMBL" id="ML976058">
    <property type="protein sequence ID" value="KAF1940734.1"/>
    <property type="molecule type" value="Genomic_DNA"/>
</dbReference>
<evidence type="ECO:0000256" key="1">
    <source>
        <dbReference type="SAM" id="MobiDB-lite"/>
    </source>
</evidence>